<reference evidence="2" key="1">
    <citation type="submission" date="2017-03" db="EMBL/GenBank/DDBJ databases">
        <title>Phytopthora megakarya and P. palmivora, two closely related causual agents of cacao black pod achieved similar genome size and gene model numbers by different mechanisms.</title>
        <authorList>
            <person name="Ali S."/>
            <person name="Shao J."/>
            <person name="Larry D.J."/>
            <person name="Kronmiller B."/>
            <person name="Shen D."/>
            <person name="Strem M.D."/>
            <person name="Melnick R.L."/>
            <person name="Guiltinan M.J."/>
            <person name="Tyler B.M."/>
            <person name="Meinhardt L.W."/>
            <person name="Bailey B.A."/>
        </authorList>
    </citation>
    <scope>NUCLEOTIDE SEQUENCE [LARGE SCALE GENOMIC DNA]</scope>
    <source>
        <strain evidence="2">zdho120</strain>
    </source>
</reference>
<accession>A0A225VH79</accession>
<dbReference type="AlphaFoldDB" id="A0A225VH79"/>
<proteinExistence type="predicted"/>
<gene>
    <name evidence="1" type="ORF">PHMEG_00023630</name>
</gene>
<evidence type="ECO:0000313" key="2">
    <source>
        <dbReference type="Proteomes" id="UP000198211"/>
    </source>
</evidence>
<comment type="caution">
    <text evidence="1">The sequence shown here is derived from an EMBL/GenBank/DDBJ whole genome shotgun (WGS) entry which is preliminary data.</text>
</comment>
<dbReference type="EMBL" id="NBNE01004951">
    <property type="protein sequence ID" value="OWZ04464.1"/>
    <property type="molecule type" value="Genomic_DNA"/>
</dbReference>
<dbReference type="Proteomes" id="UP000198211">
    <property type="component" value="Unassembled WGS sequence"/>
</dbReference>
<organism evidence="1 2">
    <name type="scientific">Phytophthora megakarya</name>
    <dbReference type="NCBI Taxonomy" id="4795"/>
    <lineage>
        <taxon>Eukaryota</taxon>
        <taxon>Sar</taxon>
        <taxon>Stramenopiles</taxon>
        <taxon>Oomycota</taxon>
        <taxon>Peronosporomycetes</taxon>
        <taxon>Peronosporales</taxon>
        <taxon>Peronosporaceae</taxon>
        <taxon>Phytophthora</taxon>
    </lineage>
</organism>
<name>A0A225VH79_9STRA</name>
<keyword evidence="2" id="KW-1185">Reference proteome</keyword>
<sequence>MIVLAESGCAAFRGFVNQYHFRFLVVFHKYSSWVLKYLSAYPEVTLATGSEKLSVFDPVKSTTSSSSKNTQTASRFLRREKVASTSTAIDVDNADNEERHANIGGVALTGIEAIYKGAGKIVGQSNVNKLRTKLRELRVKWLYKMKTDPDNFLARAKNQPHPILKARHEKTAEMYKALLQRK</sequence>
<evidence type="ECO:0008006" key="3">
    <source>
        <dbReference type="Google" id="ProtNLM"/>
    </source>
</evidence>
<protein>
    <recommendedName>
        <fullName evidence="3">RxLR effector protein</fullName>
    </recommendedName>
</protein>
<evidence type="ECO:0000313" key="1">
    <source>
        <dbReference type="EMBL" id="OWZ04464.1"/>
    </source>
</evidence>